<proteinExistence type="predicted"/>
<evidence type="ECO:0000313" key="3">
    <source>
        <dbReference type="Proteomes" id="UP000606776"/>
    </source>
</evidence>
<sequence>MKARQIIKQQRNTINEIEEQISELQMSVNQNEEQVKNLQKLVKFLRKTLDISQNLLKNFLQRHSLS</sequence>
<keyword evidence="3" id="KW-1185">Reference proteome</keyword>
<dbReference type="Proteomes" id="UP000606776">
    <property type="component" value="Unassembled WGS sequence"/>
</dbReference>
<keyword evidence="1" id="KW-0175">Coiled coil</keyword>
<accession>A0ABR9V8E0</accession>
<feature type="coiled-coil region" evidence="1">
    <location>
        <begin position="7"/>
        <end position="48"/>
    </location>
</feature>
<dbReference type="EMBL" id="JADEWB010000004">
    <property type="protein sequence ID" value="MBE9234753.1"/>
    <property type="molecule type" value="Genomic_DNA"/>
</dbReference>
<evidence type="ECO:0000256" key="1">
    <source>
        <dbReference type="SAM" id="Coils"/>
    </source>
</evidence>
<reference evidence="2 3" key="1">
    <citation type="submission" date="2020-10" db="EMBL/GenBank/DDBJ databases">
        <authorList>
            <person name="Castelo-Branco R."/>
            <person name="Eusebio N."/>
            <person name="Adriana R."/>
            <person name="Vieira A."/>
            <person name="Brugerolle De Fraissinette N."/>
            <person name="Rezende De Castro R."/>
            <person name="Schneider M.P."/>
            <person name="Vasconcelos V."/>
            <person name="Leao P.N."/>
        </authorList>
    </citation>
    <scope>NUCLEOTIDE SEQUENCE [LARGE SCALE GENOMIC DNA]</scope>
    <source>
        <strain evidence="2 3">LEGE 00250</strain>
    </source>
</reference>
<gene>
    <name evidence="2" type="ORF">IQ227_01545</name>
</gene>
<comment type="caution">
    <text evidence="2">The sequence shown here is derived from an EMBL/GenBank/DDBJ whole genome shotgun (WGS) entry which is preliminary data.</text>
</comment>
<organism evidence="2 3">
    <name type="scientific">Sphaerospermopsis aphanizomenoides LEGE 00250</name>
    <dbReference type="NCBI Taxonomy" id="2777972"/>
    <lineage>
        <taxon>Bacteria</taxon>
        <taxon>Bacillati</taxon>
        <taxon>Cyanobacteriota</taxon>
        <taxon>Cyanophyceae</taxon>
        <taxon>Nostocales</taxon>
        <taxon>Aphanizomenonaceae</taxon>
        <taxon>Sphaerospermopsis</taxon>
        <taxon>Sphaerospermopsis aphanizomenoides</taxon>
    </lineage>
</organism>
<dbReference type="RefSeq" id="WP_193941390.1">
    <property type="nucleotide sequence ID" value="NZ_JADEWB010000004.1"/>
</dbReference>
<protein>
    <submittedName>
        <fullName evidence="2">Uncharacterized protein</fullName>
    </submittedName>
</protein>
<name>A0ABR9V8E0_9CYAN</name>
<evidence type="ECO:0000313" key="2">
    <source>
        <dbReference type="EMBL" id="MBE9234753.1"/>
    </source>
</evidence>